<dbReference type="GO" id="GO:0003700">
    <property type="term" value="F:DNA-binding transcription factor activity"/>
    <property type="evidence" value="ECO:0007669"/>
    <property type="project" value="TreeGrafter"/>
</dbReference>
<gene>
    <name evidence="5" type="ORF">CLV78_10257</name>
</gene>
<dbReference type="OrthoDB" id="60111at2"/>
<evidence type="ECO:0000313" key="6">
    <source>
        <dbReference type="Proteomes" id="UP000239480"/>
    </source>
</evidence>
<keyword evidence="1" id="KW-0805">Transcription regulation</keyword>
<keyword evidence="3" id="KW-0804">Transcription</keyword>
<protein>
    <submittedName>
        <fullName evidence="5">LacI family transcriptional regulator</fullName>
    </submittedName>
</protein>
<evidence type="ECO:0000256" key="1">
    <source>
        <dbReference type="ARBA" id="ARBA00023015"/>
    </source>
</evidence>
<feature type="domain" description="HTH lacI-type" evidence="4">
    <location>
        <begin position="7"/>
        <end position="61"/>
    </location>
</feature>
<organism evidence="5 6">
    <name type="scientific">Aliiruegeria haliotis</name>
    <dbReference type="NCBI Taxonomy" id="1280846"/>
    <lineage>
        <taxon>Bacteria</taxon>
        <taxon>Pseudomonadati</taxon>
        <taxon>Pseudomonadota</taxon>
        <taxon>Alphaproteobacteria</taxon>
        <taxon>Rhodobacterales</taxon>
        <taxon>Roseobacteraceae</taxon>
        <taxon>Aliiruegeria</taxon>
    </lineage>
</organism>
<evidence type="ECO:0000256" key="2">
    <source>
        <dbReference type="ARBA" id="ARBA00023125"/>
    </source>
</evidence>
<dbReference type="SMART" id="SM00354">
    <property type="entry name" value="HTH_LACI"/>
    <property type="match status" value="1"/>
</dbReference>
<dbReference type="SUPFAM" id="SSF47413">
    <property type="entry name" value="lambda repressor-like DNA-binding domains"/>
    <property type="match status" value="1"/>
</dbReference>
<dbReference type="InterPro" id="IPR046335">
    <property type="entry name" value="LacI/GalR-like_sensor"/>
</dbReference>
<evidence type="ECO:0000259" key="4">
    <source>
        <dbReference type="PROSITE" id="PS50932"/>
    </source>
</evidence>
<name>A0A2T0RUL0_9RHOB</name>
<sequence length="333" mass="36800">MSTEDRPTLKTVAELSGLAVATVSRALSNDPKIAEATRKRVSEVARSVGYEPDRAARRLRTGKTMVINLMLDPHFEILGFGNALLVGLTTTLEGSGYNLVVTPHFTDRESLVPIRQIVTNRQADGVIFTRTAPFDDRARFLLERGFPFVSHGRTEFTEPHPWVDFDNEDFAYRAALRLVEKGCRRVCAILPPEKLTFRQHLRYGLMRAVRETGVGYFIPESVTLDSKPEQISDWASGVAREADRPDGFICPGEASYLAVRNGFQQAGLRIGEDVHAVSKSISGILSLIDPTADAVHEDVEEAGRLLARHMLAVLAAPGDGVPQTLQEPDYQFV</sequence>
<dbReference type="InterPro" id="IPR028082">
    <property type="entry name" value="Peripla_BP_I"/>
</dbReference>
<dbReference type="Proteomes" id="UP000239480">
    <property type="component" value="Unassembled WGS sequence"/>
</dbReference>
<dbReference type="Gene3D" id="3.40.50.2300">
    <property type="match status" value="2"/>
</dbReference>
<dbReference type="CDD" id="cd20009">
    <property type="entry name" value="PBP1_RafR-like"/>
    <property type="match status" value="1"/>
</dbReference>
<evidence type="ECO:0000313" key="5">
    <source>
        <dbReference type="EMBL" id="PRY24885.1"/>
    </source>
</evidence>
<dbReference type="Pfam" id="PF00356">
    <property type="entry name" value="LacI"/>
    <property type="match status" value="1"/>
</dbReference>
<keyword evidence="6" id="KW-1185">Reference proteome</keyword>
<dbReference type="PROSITE" id="PS50932">
    <property type="entry name" value="HTH_LACI_2"/>
    <property type="match status" value="1"/>
</dbReference>
<dbReference type="EMBL" id="PVTD01000002">
    <property type="protein sequence ID" value="PRY24885.1"/>
    <property type="molecule type" value="Genomic_DNA"/>
</dbReference>
<dbReference type="AlphaFoldDB" id="A0A2T0RUL0"/>
<dbReference type="CDD" id="cd01392">
    <property type="entry name" value="HTH_LacI"/>
    <property type="match status" value="1"/>
</dbReference>
<comment type="caution">
    <text evidence="5">The sequence shown here is derived from an EMBL/GenBank/DDBJ whole genome shotgun (WGS) entry which is preliminary data.</text>
</comment>
<reference evidence="5 6" key="1">
    <citation type="submission" date="2018-03" db="EMBL/GenBank/DDBJ databases">
        <title>Genomic Encyclopedia of Archaeal and Bacterial Type Strains, Phase II (KMG-II): from individual species to whole genera.</title>
        <authorList>
            <person name="Goeker M."/>
        </authorList>
    </citation>
    <scope>NUCLEOTIDE SEQUENCE [LARGE SCALE GENOMIC DNA]</scope>
    <source>
        <strain evidence="5 6">DSM 29328</strain>
    </source>
</reference>
<evidence type="ECO:0000256" key="3">
    <source>
        <dbReference type="ARBA" id="ARBA00023163"/>
    </source>
</evidence>
<accession>A0A2T0RUL0</accession>
<dbReference type="GO" id="GO:0000976">
    <property type="term" value="F:transcription cis-regulatory region binding"/>
    <property type="evidence" value="ECO:0007669"/>
    <property type="project" value="TreeGrafter"/>
</dbReference>
<dbReference type="RefSeq" id="WP_106203833.1">
    <property type="nucleotide sequence ID" value="NZ_PVTD01000002.1"/>
</dbReference>
<dbReference type="Gene3D" id="1.10.260.40">
    <property type="entry name" value="lambda repressor-like DNA-binding domains"/>
    <property type="match status" value="1"/>
</dbReference>
<dbReference type="InterPro" id="IPR010982">
    <property type="entry name" value="Lambda_DNA-bd_dom_sf"/>
</dbReference>
<dbReference type="PANTHER" id="PTHR30146:SF109">
    <property type="entry name" value="HTH-TYPE TRANSCRIPTIONAL REGULATOR GALS"/>
    <property type="match status" value="1"/>
</dbReference>
<dbReference type="PANTHER" id="PTHR30146">
    <property type="entry name" value="LACI-RELATED TRANSCRIPTIONAL REPRESSOR"/>
    <property type="match status" value="1"/>
</dbReference>
<dbReference type="InterPro" id="IPR000843">
    <property type="entry name" value="HTH_LacI"/>
</dbReference>
<dbReference type="Pfam" id="PF13377">
    <property type="entry name" value="Peripla_BP_3"/>
    <property type="match status" value="1"/>
</dbReference>
<dbReference type="SUPFAM" id="SSF53822">
    <property type="entry name" value="Periplasmic binding protein-like I"/>
    <property type="match status" value="1"/>
</dbReference>
<proteinExistence type="predicted"/>
<keyword evidence="2" id="KW-0238">DNA-binding</keyword>